<accession>A0A813HHQ0</accession>
<dbReference type="OrthoDB" id="424753at2759"/>
<evidence type="ECO:0000256" key="1">
    <source>
        <dbReference type="ARBA" id="ARBA00022676"/>
    </source>
</evidence>
<keyword evidence="3" id="KW-0325">Glycoprotein</keyword>
<evidence type="ECO:0000256" key="2">
    <source>
        <dbReference type="ARBA" id="ARBA00022679"/>
    </source>
</evidence>
<name>A0A813HHQ0_POLGL</name>
<feature type="chain" id="PRO_5032355145" description="Glycosyltransferase 61 catalytic domain-containing protein" evidence="5">
    <location>
        <begin position="24"/>
        <end position="544"/>
    </location>
</feature>
<evidence type="ECO:0000256" key="5">
    <source>
        <dbReference type="SAM" id="SignalP"/>
    </source>
</evidence>
<evidence type="ECO:0000256" key="4">
    <source>
        <dbReference type="SAM" id="MobiDB-lite"/>
    </source>
</evidence>
<dbReference type="Proteomes" id="UP000654075">
    <property type="component" value="Unassembled WGS sequence"/>
</dbReference>
<keyword evidence="8" id="KW-1185">Reference proteome</keyword>
<keyword evidence="2" id="KW-0808">Transferase</keyword>
<keyword evidence="1" id="KW-0328">Glycosyltransferase</keyword>
<feature type="region of interest" description="Disordered" evidence="4">
    <location>
        <begin position="511"/>
        <end position="544"/>
    </location>
</feature>
<dbReference type="InterPro" id="IPR049625">
    <property type="entry name" value="Glyco_transf_61_cat"/>
</dbReference>
<evidence type="ECO:0000256" key="3">
    <source>
        <dbReference type="ARBA" id="ARBA00023180"/>
    </source>
</evidence>
<dbReference type="GO" id="GO:0016757">
    <property type="term" value="F:glycosyltransferase activity"/>
    <property type="evidence" value="ECO:0007669"/>
    <property type="project" value="UniProtKB-KW"/>
</dbReference>
<keyword evidence="5" id="KW-0732">Signal</keyword>
<evidence type="ECO:0000313" key="8">
    <source>
        <dbReference type="Proteomes" id="UP000654075"/>
    </source>
</evidence>
<proteinExistence type="predicted"/>
<dbReference type="PANTHER" id="PTHR20961">
    <property type="entry name" value="GLYCOSYLTRANSFERASE"/>
    <property type="match status" value="1"/>
</dbReference>
<evidence type="ECO:0000313" key="7">
    <source>
        <dbReference type="EMBL" id="CAE8637220.1"/>
    </source>
</evidence>
<sequence>MTGRFSTWAAAAALCLTAEGGESAIASALPRRGYRLDWPVLWEAGRRTAQPHGCSGKELQNALSFLNFTFEDIELHVSAGAFVGFLGAVLERPSFGRPGQLRLVVLPGLPGSLQIVLTLLGLGLLDSQAASSAFGGDAPLALDEDGVARLRLGLELEDFTAPNFVRLARQRLELSPGEDLAHLPQKRLEEQTLWQSADELRAFQDLPLCGSNFRIVERPGAVINVLHGYALNYYHFVTEQVPALLALRHELSWLPEDRVTVFYFGQKWQAEYAMLAGFQSQQLLAYNPCEVVRGDLVYTASVPDSKAAESLLQIRAAVLDSGFSGRVQARQPPPSCFRQEAKDVAVKRILVIERACFGGSAGGATCAESAIRGCSIGNYQELLQALAAVFPGSEGFSVCSFRAEEHSVASQAAHFEAADVVIGAIGAGLANLIFMRPGALLVALHPAHPEASFSVYSSRCGQSYFWHMAQQLGLGFRALLCPDMTVFEGGRVDVDDFSKFLLTEVQPWIAESGLGEPPSGSRPTATAEADSTWAQADEEQKENH</sequence>
<dbReference type="EMBL" id="CAJNNV010031654">
    <property type="protein sequence ID" value="CAE8637220.1"/>
    <property type="molecule type" value="Genomic_DNA"/>
</dbReference>
<evidence type="ECO:0000259" key="6">
    <source>
        <dbReference type="Pfam" id="PF04577"/>
    </source>
</evidence>
<feature type="domain" description="Glycosyltransferase 61 catalytic" evidence="6">
    <location>
        <begin position="233"/>
        <end position="441"/>
    </location>
</feature>
<dbReference type="Pfam" id="PF04577">
    <property type="entry name" value="Glyco_transf_61"/>
    <property type="match status" value="1"/>
</dbReference>
<feature type="signal peptide" evidence="5">
    <location>
        <begin position="1"/>
        <end position="23"/>
    </location>
</feature>
<gene>
    <name evidence="7" type="ORF">PGLA1383_LOCUS52608</name>
</gene>
<reference evidence="7" key="1">
    <citation type="submission" date="2021-02" db="EMBL/GenBank/DDBJ databases">
        <authorList>
            <person name="Dougan E. K."/>
            <person name="Rhodes N."/>
            <person name="Thang M."/>
            <person name="Chan C."/>
        </authorList>
    </citation>
    <scope>NUCLEOTIDE SEQUENCE</scope>
</reference>
<protein>
    <recommendedName>
        <fullName evidence="6">Glycosyltransferase 61 catalytic domain-containing protein</fullName>
    </recommendedName>
</protein>
<comment type="caution">
    <text evidence="7">The sequence shown here is derived from an EMBL/GenBank/DDBJ whole genome shotgun (WGS) entry which is preliminary data.</text>
</comment>
<dbReference type="AlphaFoldDB" id="A0A813HHQ0"/>
<organism evidence="7 8">
    <name type="scientific">Polarella glacialis</name>
    <name type="common">Dinoflagellate</name>
    <dbReference type="NCBI Taxonomy" id="89957"/>
    <lineage>
        <taxon>Eukaryota</taxon>
        <taxon>Sar</taxon>
        <taxon>Alveolata</taxon>
        <taxon>Dinophyceae</taxon>
        <taxon>Suessiales</taxon>
        <taxon>Suessiaceae</taxon>
        <taxon>Polarella</taxon>
    </lineage>
</organism>
<dbReference type="InterPro" id="IPR007657">
    <property type="entry name" value="Glycosyltransferase_61"/>
</dbReference>